<accession>C0EQF7</accession>
<dbReference type="EMBL" id="ACEN01000099">
    <property type="protein sequence ID" value="EEG32713.1"/>
    <property type="molecule type" value="Genomic_DNA"/>
</dbReference>
<organism evidence="1 2">
    <name type="scientific">Neisseria flavescens NRL30031/H210</name>
    <dbReference type="NCBI Taxonomy" id="546264"/>
    <lineage>
        <taxon>Bacteria</taxon>
        <taxon>Pseudomonadati</taxon>
        <taxon>Pseudomonadota</taxon>
        <taxon>Betaproteobacteria</taxon>
        <taxon>Neisseriales</taxon>
        <taxon>Neisseriaceae</taxon>
        <taxon>Neisseria</taxon>
    </lineage>
</organism>
<keyword evidence="2" id="KW-1185">Reference proteome</keyword>
<sequence length="40" mass="4487">MSQSFSILFSLLLSRFLESRPSEGFIQSATSFSDGPFIKQ</sequence>
<dbReference type="Proteomes" id="UP000004457">
    <property type="component" value="Unassembled WGS sequence"/>
</dbReference>
<evidence type="ECO:0000313" key="1">
    <source>
        <dbReference type="EMBL" id="EEG32713.1"/>
    </source>
</evidence>
<proteinExistence type="predicted"/>
<dbReference type="AlphaFoldDB" id="C0EQF7"/>
<reference evidence="1 2" key="1">
    <citation type="submission" date="2009-01" db="EMBL/GenBank/DDBJ databases">
        <authorList>
            <person name="Fulton L."/>
            <person name="Clifton S."/>
            <person name="Chinwalla A.T."/>
            <person name="Mitreva M."/>
            <person name="Sodergren E."/>
            <person name="Weinstock G."/>
            <person name="Clifton S."/>
            <person name="Dooling D.J."/>
            <person name="Fulton B."/>
            <person name="Minx P."/>
            <person name="Pepin K.H."/>
            <person name="Johnson M."/>
            <person name="Bhonagiri V."/>
            <person name="Nash W.E."/>
            <person name="Mardis E.R."/>
            <person name="Wilson R.K."/>
        </authorList>
    </citation>
    <scope>NUCLEOTIDE SEQUENCE [LARGE SCALE GENOMIC DNA]</scope>
    <source>
        <strain evidence="1 2">NRL30031/H210</strain>
    </source>
</reference>
<gene>
    <name evidence="1" type="ORF">NEIFLAOT_02211</name>
</gene>
<comment type="caution">
    <text evidence="1">The sequence shown here is derived from an EMBL/GenBank/DDBJ whole genome shotgun (WGS) entry which is preliminary data.</text>
</comment>
<protein>
    <submittedName>
        <fullName evidence="1">Uncharacterized protein</fullName>
    </submittedName>
</protein>
<name>C0EQF7_NEIFL</name>
<evidence type="ECO:0000313" key="2">
    <source>
        <dbReference type="Proteomes" id="UP000004457"/>
    </source>
</evidence>